<sequence>MAQTRSFGAAVALAAGMSLASISTVTPAQAQSTSEAQAAASLSVVMEFLSNTGPDKVEAAAERLVAPDATYVSLNFDNPELKKILPWTGTNKGPKAYSSVFMQVGSYWKIEDFTITDKIAAGEDVAIFGKFTYRSVAVGDVFTSPFAILAKVRDGKMTYFQFMEDTYASSSSFRQSGSWTVKTTKAKPSFSVGVE</sequence>
<dbReference type="SUPFAM" id="SSF54427">
    <property type="entry name" value="NTF2-like"/>
    <property type="match status" value="1"/>
</dbReference>
<protein>
    <recommendedName>
        <fullName evidence="4">SnoaL-like domain-containing protein</fullName>
    </recommendedName>
</protein>
<dbReference type="InterPro" id="IPR032710">
    <property type="entry name" value="NTF2-like_dom_sf"/>
</dbReference>
<evidence type="ECO:0000313" key="3">
    <source>
        <dbReference type="Proteomes" id="UP000283474"/>
    </source>
</evidence>
<dbReference type="OrthoDB" id="1434723at2"/>
<organism evidence="2 3">
    <name type="scientific">Pollutimonas thiosulfatoxidans</name>
    <dbReference type="NCBI Taxonomy" id="2028345"/>
    <lineage>
        <taxon>Bacteria</taxon>
        <taxon>Pseudomonadati</taxon>
        <taxon>Pseudomonadota</taxon>
        <taxon>Betaproteobacteria</taxon>
        <taxon>Burkholderiales</taxon>
        <taxon>Alcaligenaceae</taxon>
        <taxon>Pollutimonas</taxon>
    </lineage>
</organism>
<reference evidence="2 3" key="1">
    <citation type="submission" date="2017-08" db="EMBL/GenBank/DDBJ databases">
        <authorList>
            <person name="Park S.-J."/>
            <person name="Kim H."/>
        </authorList>
    </citation>
    <scope>NUCLEOTIDE SEQUENCE [LARGE SCALE GENOMIC DNA]</scope>
    <source>
        <strain evidence="3">ye3</strain>
    </source>
</reference>
<evidence type="ECO:0000256" key="1">
    <source>
        <dbReference type="SAM" id="SignalP"/>
    </source>
</evidence>
<evidence type="ECO:0008006" key="4">
    <source>
        <dbReference type="Google" id="ProtNLM"/>
    </source>
</evidence>
<evidence type="ECO:0000313" key="2">
    <source>
        <dbReference type="EMBL" id="QAA95472.1"/>
    </source>
</evidence>
<feature type="signal peptide" evidence="1">
    <location>
        <begin position="1"/>
        <end position="30"/>
    </location>
</feature>
<keyword evidence="3" id="KW-1185">Reference proteome</keyword>
<name>A0A451FSL8_9BURK</name>
<dbReference type="Gene3D" id="3.10.450.50">
    <property type="match status" value="1"/>
</dbReference>
<keyword evidence="1" id="KW-0732">Signal</keyword>
<gene>
    <name evidence="2" type="ORF">CKA81_04680</name>
</gene>
<dbReference type="KEGG" id="pus:CKA81_04680"/>
<dbReference type="AlphaFoldDB" id="A0A451FSL8"/>
<dbReference type="Proteomes" id="UP000283474">
    <property type="component" value="Chromosome"/>
</dbReference>
<accession>A0A451FSL8</accession>
<dbReference type="EMBL" id="CP022987">
    <property type="protein sequence ID" value="QAA95472.1"/>
    <property type="molecule type" value="Genomic_DNA"/>
</dbReference>
<feature type="chain" id="PRO_5019339599" description="SnoaL-like domain-containing protein" evidence="1">
    <location>
        <begin position="31"/>
        <end position="195"/>
    </location>
</feature>
<proteinExistence type="predicted"/>